<feature type="transmembrane region" description="Helical" evidence="1">
    <location>
        <begin position="177"/>
        <end position="195"/>
    </location>
</feature>
<keyword evidence="1" id="KW-1133">Transmembrane helix</keyword>
<dbReference type="RefSeq" id="WP_060914451.1">
    <property type="nucleotide sequence ID" value="NZ_KQ959974.1"/>
</dbReference>
<accession>A0A133ZTJ0</accession>
<dbReference type="PANTHER" id="PTHR36832:SF1">
    <property type="entry name" value="SLR1174 PROTEIN"/>
    <property type="match status" value="1"/>
</dbReference>
<dbReference type="AlphaFoldDB" id="A0A133ZTJ0"/>
<feature type="transmembrane region" description="Helical" evidence="1">
    <location>
        <begin position="226"/>
        <end position="246"/>
    </location>
</feature>
<comment type="caution">
    <text evidence="2">The sequence shown here is derived from an EMBL/GenBank/DDBJ whole genome shotgun (WGS) entry which is preliminary data.</text>
</comment>
<name>A0A133ZTJ0_9BACL</name>
<dbReference type="OrthoDB" id="2987464at2"/>
<dbReference type="PANTHER" id="PTHR36832">
    <property type="entry name" value="SLR1174 PROTEIN-RELATED"/>
    <property type="match status" value="1"/>
</dbReference>
<organism evidence="2 3">
    <name type="scientific">Gemella haemolysans</name>
    <dbReference type="NCBI Taxonomy" id="1379"/>
    <lineage>
        <taxon>Bacteria</taxon>
        <taxon>Bacillati</taxon>
        <taxon>Bacillota</taxon>
        <taxon>Bacilli</taxon>
        <taxon>Bacillales</taxon>
        <taxon>Gemellaceae</taxon>
        <taxon>Gemella</taxon>
    </lineage>
</organism>
<dbReference type="PATRIC" id="fig|1379.3.peg.1323"/>
<feature type="transmembrane region" description="Helical" evidence="1">
    <location>
        <begin position="20"/>
        <end position="42"/>
    </location>
</feature>
<feature type="transmembrane region" description="Helical" evidence="1">
    <location>
        <begin position="144"/>
        <end position="171"/>
    </location>
</feature>
<feature type="transmembrane region" description="Helical" evidence="1">
    <location>
        <begin position="202"/>
        <end position="220"/>
    </location>
</feature>
<keyword evidence="1" id="KW-0472">Membrane</keyword>
<dbReference type="EMBL" id="LSDC01000088">
    <property type="protein sequence ID" value="KXB58767.1"/>
    <property type="molecule type" value="Genomic_DNA"/>
</dbReference>
<evidence type="ECO:0000256" key="1">
    <source>
        <dbReference type="SAM" id="Phobius"/>
    </source>
</evidence>
<proteinExistence type="predicted"/>
<evidence type="ECO:0000313" key="3">
    <source>
        <dbReference type="Proteomes" id="UP000070355"/>
    </source>
</evidence>
<keyword evidence="1" id="KW-0812">Transmembrane</keyword>
<sequence>MNRFFAYTLYQYKSLLQYKFNTIMQIIASLSMVLIQYSIWIYVEKYNSKNIDEIITYVLFAIMLQIVLPIKITTNFVSEKILKGTIINYLNKPNRLIVITFFTTLGNFLYKLKFQVLPILVIYILLFYNLIFRTISLKRFVLFIFVYILSYIVAFLLGYIIALLSTVFIRINGVSELVNALLIIFGGGLLPLDLYPKLLLRISEVTPFYAVMYAPISIIVHDNDLGKVLFILGVQMFWLIILLIISKKLSQYVFNKFDIMGG</sequence>
<dbReference type="STRING" id="1379.HMPREF3186_01342"/>
<evidence type="ECO:0000313" key="2">
    <source>
        <dbReference type="EMBL" id="KXB58767.1"/>
    </source>
</evidence>
<feature type="transmembrane region" description="Helical" evidence="1">
    <location>
        <begin position="116"/>
        <end position="132"/>
    </location>
</feature>
<dbReference type="Pfam" id="PF06182">
    <property type="entry name" value="ABC2_membrane_6"/>
    <property type="match status" value="1"/>
</dbReference>
<dbReference type="Proteomes" id="UP000070355">
    <property type="component" value="Unassembled WGS sequence"/>
</dbReference>
<protein>
    <submittedName>
        <fullName evidence="2">ABC-2 type transporter</fullName>
    </submittedName>
</protein>
<feature type="transmembrane region" description="Helical" evidence="1">
    <location>
        <begin position="54"/>
        <end position="72"/>
    </location>
</feature>
<reference evidence="3" key="1">
    <citation type="submission" date="2016-01" db="EMBL/GenBank/DDBJ databases">
        <authorList>
            <person name="Mitreva M."/>
            <person name="Pepin K.H."/>
            <person name="Mihindukulasuriya K.A."/>
            <person name="Fulton R."/>
            <person name="Fronick C."/>
            <person name="O'Laughlin M."/>
            <person name="Miner T."/>
            <person name="Herter B."/>
            <person name="Rosa B.A."/>
            <person name="Cordes M."/>
            <person name="Tomlinson C."/>
            <person name="Wollam A."/>
            <person name="Palsikar V.B."/>
            <person name="Mardis E.R."/>
            <person name="Wilson R.K."/>
        </authorList>
    </citation>
    <scope>NUCLEOTIDE SEQUENCE [LARGE SCALE GENOMIC DNA]</scope>
    <source>
        <strain evidence="3">DNF01167</strain>
    </source>
</reference>
<gene>
    <name evidence="2" type="ORF">HMPREF3186_01342</name>
</gene>
<dbReference type="InterPro" id="IPR010390">
    <property type="entry name" value="ABC-2_transporter-like"/>
</dbReference>